<proteinExistence type="predicted"/>
<protein>
    <recommendedName>
        <fullName evidence="2">Peptidase C51 domain-containing protein</fullName>
    </recommendedName>
</protein>
<name>A0A9Q8QTN7_9HYPO</name>
<dbReference type="Gene3D" id="3.90.1720.10">
    <property type="entry name" value="endopeptidase domain like (from Nostoc punctiforme)"/>
    <property type="match status" value="1"/>
</dbReference>
<gene>
    <name evidence="3" type="ORF">JDV02_010364</name>
</gene>
<dbReference type="OrthoDB" id="5358886at2759"/>
<dbReference type="KEGG" id="ptkz:JDV02_010364"/>
<feature type="signal peptide" evidence="1">
    <location>
        <begin position="1"/>
        <end position="20"/>
    </location>
</feature>
<dbReference type="InterPro" id="IPR007921">
    <property type="entry name" value="CHAP_dom"/>
</dbReference>
<evidence type="ECO:0000313" key="3">
    <source>
        <dbReference type="EMBL" id="UNI24631.1"/>
    </source>
</evidence>
<evidence type="ECO:0000313" key="4">
    <source>
        <dbReference type="Proteomes" id="UP000829364"/>
    </source>
</evidence>
<dbReference type="SUPFAM" id="SSF54001">
    <property type="entry name" value="Cysteine proteinases"/>
    <property type="match status" value="1"/>
</dbReference>
<organism evidence="3 4">
    <name type="scientific">Purpureocillium takamizusanense</name>
    <dbReference type="NCBI Taxonomy" id="2060973"/>
    <lineage>
        <taxon>Eukaryota</taxon>
        <taxon>Fungi</taxon>
        <taxon>Dikarya</taxon>
        <taxon>Ascomycota</taxon>
        <taxon>Pezizomycotina</taxon>
        <taxon>Sordariomycetes</taxon>
        <taxon>Hypocreomycetidae</taxon>
        <taxon>Hypocreales</taxon>
        <taxon>Ophiocordycipitaceae</taxon>
        <taxon>Purpureocillium</taxon>
    </lineage>
</organism>
<dbReference type="Gene3D" id="2.30.30.40">
    <property type="entry name" value="SH3 Domains"/>
    <property type="match status" value="1"/>
</dbReference>
<dbReference type="Pfam" id="PF05257">
    <property type="entry name" value="CHAP"/>
    <property type="match status" value="1"/>
</dbReference>
<reference evidence="3" key="1">
    <citation type="submission" date="2021-11" db="EMBL/GenBank/DDBJ databases">
        <title>Purpureocillium_takamizusanense_genome.</title>
        <authorList>
            <person name="Nguyen N.-H."/>
        </authorList>
    </citation>
    <scope>NUCLEOTIDE SEQUENCE</scope>
    <source>
        <strain evidence="3">PT3</strain>
    </source>
</reference>
<evidence type="ECO:0000259" key="2">
    <source>
        <dbReference type="PROSITE" id="PS50911"/>
    </source>
</evidence>
<dbReference type="InterPro" id="IPR038765">
    <property type="entry name" value="Papain-like_cys_pep_sf"/>
</dbReference>
<feature type="chain" id="PRO_5040495432" description="Peptidase C51 domain-containing protein" evidence="1">
    <location>
        <begin position="21"/>
        <end position="241"/>
    </location>
</feature>
<dbReference type="RefSeq" id="XP_047848112.1">
    <property type="nucleotide sequence ID" value="XM_047992099.1"/>
</dbReference>
<keyword evidence="1" id="KW-0732">Signal</keyword>
<dbReference type="GeneID" id="72072308"/>
<keyword evidence="4" id="KW-1185">Reference proteome</keyword>
<dbReference type="EMBL" id="CP086365">
    <property type="protein sequence ID" value="UNI24631.1"/>
    <property type="molecule type" value="Genomic_DNA"/>
</dbReference>
<dbReference type="PROSITE" id="PS50911">
    <property type="entry name" value="CHAP"/>
    <property type="match status" value="1"/>
</dbReference>
<evidence type="ECO:0000256" key="1">
    <source>
        <dbReference type="SAM" id="SignalP"/>
    </source>
</evidence>
<feature type="domain" description="Peptidase C51" evidence="2">
    <location>
        <begin position="110"/>
        <end position="240"/>
    </location>
</feature>
<dbReference type="Proteomes" id="UP000829364">
    <property type="component" value="Chromosome 12"/>
</dbReference>
<sequence>MKFTAAAACLVAMASTVVSAYPVTGSVLNCRASPDTSSAIKKTYKKGDNVDISCQTEGPSVEGNSIWDKTQDGCYVADFYVKTGSSGYVKDKCPGTKPPTKPPGGGKIPGPMVNDYPYKGKCGPEDRWHYFACQCTSFVAWRINERLDIKFHNYFKGPNWGNANTWDEAARKTGYKVNKTPVPGCIAQTNKGGGGAGHVAWVTKVSGDKITIEEYNYRNYRAYGTRTIPKSTFENYIHIKV</sequence>
<accession>A0A9Q8QTN7</accession>
<dbReference type="AlphaFoldDB" id="A0A9Q8QTN7"/>